<dbReference type="Proteomes" id="UP000887574">
    <property type="component" value="Unplaced"/>
</dbReference>
<feature type="compositionally biased region" description="Basic and acidic residues" evidence="6">
    <location>
        <begin position="136"/>
        <end position="148"/>
    </location>
</feature>
<dbReference type="InterPro" id="IPR036236">
    <property type="entry name" value="Znf_C2H2_sf"/>
</dbReference>
<dbReference type="AlphaFoldDB" id="A0A915D140"/>
<dbReference type="PANTHER" id="PTHR24379:SF121">
    <property type="entry name" value="C2H2-TYPE DOMAIN-CONTAINING PROTEIN"/>
    <property type="match status" value="1"/>
</dbReference>
<dbReference type="Gene3D" id="3.30.160.60">
    <property type="entry name" value="Classic Zinc Finger"/>
    <property type="match status" value="2"/>
</dbReference>
<reference evidence="9" key="1">
    <citation type="submission" date="2022-11" db="UniProtKB">
        <authorList>
            <consortium name="WormBaseParasite"/>
        </authorList>
    </citation>
    <scope>IDENTIFICATION</scope>
</reference>
<evidence type="ECO:0000256" key="1">
    <source>
        <dbReference type="ARBA" id="ARBA00022723"/>
    </source>
</evidence>
<protein>
    <submittedName>
        <fullName evidence="9">C2H2-type domain-containing protein</fullName>
    </submittedName>
</protein>
<evidence type="ECO:0000256" key="2">
    <source>
        <dbReference type="ARBA" id="ARBA00022737"/>
    </source>
</evidence>
<keyword evidence="4" id="KW-0862">Zinc</keyword>
<dbReference type="PROSITE" id="PS00028">
    <property type="entry name" value="ZINC_FINGER_C2H2_1"/>
    <property type="match status" value="3"/>
</dbReference>
<sequence length="323" mass="37327">MMAERLQNPTVDISFNQSDENAEIKVDELLLDSVPEEEPIVVLIEPKLEVQPSMDESVENGEDKSLKQFVCSFCPFACSQLIRLKRHENKHLVKADHQCPNCSFSCRSTEILAQHLRLHNTAKASTETTVGSKAETVAESREDEGSTSGRRNELLKCVDCPYKSKHGCDMKAHIKMHQEKRTYACSQCTYSSMRFNALKSHELLHVDMQYIKTEHQNRDNSSTPKLQSMARQRKLKLIRCARSKRILGSKFERGGNEDTFYRCRYCLLEMRFCSDLWAHSRHHFMEPEAKHNCNICGFKTNLESRMEEHYLGHKAINHQESLT</sequence>
<keyword evidence="3 5" id="KW-0863">Zinc-finger</keyword>
<organism evidence="8 9">
    <name type="scientific">Ditylenchus dipsaci</name>
    <dbReference type="NCBI Taxonomy" id="166011"/>
    <lineage>
        <taxon>Eukaryota</taxon>
        <taxon>Metazoa</taxon>
        <taxon>Ecdysozoa</taxon>
        <taxon>Nematoda</taxon>
        <taxon>Chromadorea</taxon>
        <taxon>Rhabditida</taxon>
        <taxon>Tylenchina</taxon>
        <taxon>Tylenchomorpha</taxon>
        <taxon>Sphaerularioidea</taxon>
        <taxon>Anguinidae</taxon>
        <taxon>Anguininae</taxon>
        <taxon>Ditylenchus</taxon>
    </lineage>
</organism>
<evidence type="ECO:0000313" key="9">
    <source>
        <dbReference type="WBParaSite" id="jg14723"/>
    </source>
</evidence>
<keyword evidence="8" id="KW-1185">Reference proteome</keyword>
<dbReference type="PROSITE" id="PS50157">
    <property type="entry name" value="ZINC_FINGER_C2H2_2"/>
    <property type="match status" value="1"/>
</dbReference>
<dbReference type="SMART" id="SM00355">
    <property type="entry name" value="ZnF_C2H2"/>
    <property type="match status" value="6"/>
</dbReference>
<proteinExistence type="predicted"/>
<dbReference type="PANTHER" id="PTHR24379">
    <property type="entry name" value="KRAB AND ZINC FINGER DOMAIN-CONTAINING"/>
    <property type="match status" value="1"/>
</dbReference>
<dbReference type="GO" id="GO:0008270">
    <property type="term" value="F:zinc ion binding"/>
    <property type="evidence" value="ECO:0007669"/>
    <property type="project" value="UniProtKB-KW"/>
</dbReference>
<feature type="region of interest" description="Disordered" evidence="6">
    <location>
        <begin position="123"/>
        <end position="148"/>
    </location>
</feature>
<feature type="domain" description="C2H2-type" evidence="7">
    <location>
        <begin position="97"/>
        <end position="124"/>
    </location>
</feature>
<accession>A0A915D140</accession>
<name>A0A915D140_9BILA</name>
<evidence type="ECO:0000256" key="6">
    <source>
        <dbReference type="SAM" id="MobiDB-lite"/>
    </source>
</evidence>
<evidence type="ECO:0000256" key="3">
    <source>
        <dbReference type="ARBA" id="ARBA00022771"/>
    </source>
</evidence>
<evidence type="ECO:0000256" key="5">
    <source>
        <dbReference type="PROSITE-ProRule" id="PRU00042"/>
    </source>
</evidence>
<keyword evidence="2" id="KW-0677">Repeat</keyword>
<dbReference type="InterPro" id="IPR013087">
    <property type="entry name" value="Znf_C2H2_type"/>
</dbReference>
<evidence type="ECO:0000313" key="8">
    <source>
        <dbReference type="Proteomes" id="UP000887574"/>
    </source>
</evidence>
<keyword evidence="1" id="KW-0479">Metal-binding</keyword>
<evidence type="ECO:0000259" key="7">
    <source>
        <dbReference type="PROSITE" id="PS50157"/>
    </source>
</evidence>
<dbReference type="SUPFAM" id="SSF57667">
    <property type="entry name" value="beta-beta-alpha zinc fingers"/>
    <property type="match status" value="2"/>
</dbReference>
<dbReference type="WBParaSite" id="jg14723">
    <property type="protein sequence ID" value="jg14723"/>
    <property type="gene ID" value="jg14723"/>
</dbReference>
<evidence type="ECO:0000256" key="4">
    <source>
        <dbReference type="ARBA" id="ARBA00022833"/>
    </source>
</evidence>